<dbReference type="OrthoDB" id="8064941at2759"/>
<dbReference type="EMBL" id="OV121136">
    <property type="protein sequence ID" value="CAH0556767.1"/>
    <property type="molecule type" value="Genomic_DNA"/>
</dbReference>
<gene>
    <name evidence="1" type="ORF">MELIAE_LOCUS7641</name>
</gene>
<sequence>MTSGAISISSNRGQNKSRIIVRYPSPLTAFLIFKEIRTDDDARPKSTPDSNLFWMQLTLYNLSWVCFTPNPTVLLNKADQPKMILIAKNDFLAELRVCFQML</sequence>
<reference evidence="1" key="1">
    <citation type="submission" date="2021-12" db="EMBL/GenBank/DDBJ databases">
        <authorList>
            <person name="King R."/>
        </authorList>
    </citation>
    <scope>NUCLEOTIDE SEQUENCE</scope>
</reference>
<accession>A0A9P0B8V4</accession>
<organism evidence="1 2">
    <name type="scientific">Brassicogethes aeneus</name>
    <name type="common">Rape pollen beetle</name>
    <name type="synonym">Meligethes aeneus</name>
    <dbReference type="NCBI Taxonomy" id="1431903"/>
    <lineage>
        <taxon>Eukaryota</taxon>
        <taxon>Metazoa</taxon>
        <taxon>Ecdysozoa</taxon>
        <taxon>Arthropoda</taxon>
        <taxon>Hexapoda</taxon>
        <taxon>Insecta</taxon>
        <taxon>Pterygota</taxon>
        <taxon>Neoptera</taxon>
        <taxon>Endopterygota</taxon>
        <taxon>Coleoptera</taxon>
        <taxon>Polyphaga</taxon>
        <taxon>Cucujiformia</taxon>
        <taxon>Nitidulidae</taxon>
        <taxon>Meligethinae</taxon>
        <taxon>Brassicogethes</taxon>
    </lineage>
</organism>
<evidence type="ECO:0000313" key="2">
    <source>
        <dbReference type="Proteomes" id="UP001154078"/>
    </source>
</evidence>
<dbReference type="AlphaFoldDB" id="A0A9P0B8V4"/>
<dbReference type="Proteomes" id="UP001154078">
    <property type="component" value="Chromosome 5"/>
</dbReference>
<evidence type="ECO:0000313" key="1">
    <source>
        <dbReference type="EMBL" id="CAH0556767.1"/>
    </source>
</evidence>
<proteinExistence type="predicted"/>
<name>A0A9P0B8V4_BRAAE</name>
<keyword evidence="2" id="KW-1185">Reference proteome</keyword>
<protein>
    <submittedName>
        <fullName evidence="1">Uncharacterized protein</fullName>
    </submittedName>
</protein>